<gene>
    <name evidence="7" type="ORF">CUN51_05205</name>
</gene>
<evidence type="ECO:0000256" key="1">
    <source>
        <dbReference type="ARBA" id="ARBA00022603"/>
    </source>
</evidence>
<dbReference type="SUPFAM" id="SSF53335">
    <property type="entry name" value="S-adenosyl-L-methionine-dependent methyltransferases"/>
    <property type="match status" value="1"/>
</dbReference>
<accession>A0A2M8P139</accession>
<dbReference type="InterPro" id="IPR029063">
    <property type="entry name" value="SAM-dependent_MTases_sf"/>
</dbReference>
<dbReference type="InterPro" id="IPR054520">
    <property type="entry name" value="M_Eco57I_C"/>
</dbReference>
<dbReference type="GO" id="GO:0009307">
    <property type="term" value="P:DNA restriction-modification system"/>
    <property type="evidence" value="ECO:0007669"/>
    <property type="project" value="UniProtKB-KW"/>
</dbReference>
<dbReference type="InterPro" id="IPR003356">
    <property type="entry name" value="DNA_methylase_A-5"/>
</dbReference>
<dbReference type="PANTHER" id="PTHR33841">
    <property type="entry name" value="DNA METHYLTRANSFERASE YEEA-RELATED"/>
    <property type="match status" value="1"/>
</dbReference>
<dbReference type="GO" id="GO:0008170">
    <property type="term" value="F:N-methyltransferase activity"/>
    <property type="evidence" value="ECO:0007669"/>
    <property type="project" value="InterPro"/>
</dbReference>
<dbReference type="Gene3D" id="3.40.50.150">
    <property type="entry name" value="Vaccinia Virus protein VP39"/>
    <property type="match status" value="1"/>
</dbReference>
<dbReference type="GO" id="GO:0003677">
    <property type="term" value="F:DNA binding"/>
    <property type="evidence" value="ECO:0007669"/>
    <property type="project" value="InterPro"/>
</dbReference>
<dbReference type="AlphaFoldDB" id="A0A2M8P139"/>
<dbReference type="GO" id="GO:0009007">
    <property type="term" value="F:site-specific DNA-methyltransferase (adenine-specific) activity"/>
    <property type="evidence" value="ECO:0007669"/>
    <property type="project" value="UniProtKB-EC"/>
</dbReference>
<evidence type="ECO:0000256" key="3">
    <source>
        <dbReference type="ARBA" id="ARBA00022691"/>
    </source>
</evidence>
<dbReference type="Pfam" id="PF02384">
    <property type="entry name" value="N6_Mtase"/>
    <property type="match status" value="1"/>
</dbReference>
<evidence type="ECO:0000256" key="4">
    <source>
        <dbReference type="ARBA" id="ARBA00022747"/>
    </source>
</evidence>
<dbReference type="InterPro" id="IPR050953">
    <property type="entry name" value="N4_N6_ade-DNA_methylase"/>
</dbReference>
<dbReference type="EMBL" id="PGTK01000004">
    <property type="protein sequence ID" value="PJF31264.1"/>
    <property type="molecule type" value="Genomic_DNA"/>
</dbReference>
<keyword evidence="4" id="KW-0680">Restriction system</keyword>
<feature type="domain" description="Type II methyltransferase M.Eco57I C-terminal" evidence="6">
    <location>
        <begin position="279"/>
        <end position="483"/>
    </location>
</feature>
<dbReference type="Proteomes" id="UP000228921">
    <property type="component" value="Unassembled WGS sequence"/>
</dbReference>
<organism evidence="7 8">
    <name type="scientific">Candidatus Thermofonsia Clade 1 bacterium</name>
    <dbReference type="NCBI Taxonomy" id="2364210"/>
    <lineage>
        <taxon>Bacteria</taxon>
        <taxon>Bacillati</taxon>
        <taxon>Chloroflexota</taxon>
        <taxon>Candidatus Thermofontia</taxon>
        <taxon>Candidatus Thermofonsia Clade 1</taxon>
    </lineage>
</organism>
<dbReference type="Pfam" id="PF22837">
    <property type="entry name" value="M_Eco57I_C"/>
    <property type="match status" value="1"/>
</dbReference>
<evidence type="ECO:0000256" key="2">
    <source>
        <dbReference type="ARBA" id="ARBA00022679"/>
    </source>
</evidence>
<name>A0A2M8P139_9CHLR</name>
<keyword evidence="2 7" id="KW-0808">Transferase</keyword>
<dbReference type="InterPro" id="IPR002052">
    <property type="entry name" value="DNA_methylase_N6_adenine_CS"/>
</dbReference>
<comment type="caution">
    <text evidence="7">The sequence shown here is derived from an EMBL/GenBank/DDBJ whole genome shotgun (WGS) entry which is preliminary data.</text>
</comment>
<sequence>MSHAKAHRETLRQKGQFWTPDWLADAMVAYVLERDGQTLFDLAVGAGAFFRAAKRLAAMRNWHVHLAGREVDPAALAQAVQTGLTDSDLADITLSSFLSDPPLQPFEAIVANPPYIRHHRLSAELKAQLRYLALNQLGFTLDGRFGLHNYFLLVALHLLAPEGKLAFVMPADTCGGLSGQRFWSWVTARYALEAVIVFHHTVSPFPKVDINPVVFLIRNRPPQKEFLWARCTSEPEALFQWIASRFEEHPSGLRIYRRDLKESVAIGLSRCAARPDPNETIPFKALFTVMRGIATGANDFFFLTDDQIARFDLPVSFFQPAIGRTRDIPNNILDDQAIETLRRRKCPTWLLNLDGSPIESLPKPLQQYLKLGESLNIHTRPLVAQRSPWYKMETRQPPPFLFAYLGRRNTRFIRNLTPVVPLSSFLCVYPQPSVPQEKIEQLWLLLQQPQLLESLSLVGKSYGGGALKVEPRALERLPMPRNLIQNFDLRGAVEQMSLF</sequence>
<evidence type="ECO:0000313" key="8">
    <source>
        <dbReference type="Proteomes" id="UP000228921"/>
    </source>
</evidence>
<keyword evidence="1 7" id="KW-0489">Methyltransferase</keyword>
<evidence type="ECO:0000259" key="6">
    <source>
        <dbReference type="Pfam" id="PF22837"/>
    </source>
</evidence>
<dbReference type="PROSITE" id="PS00092">
    <property type="entry name" value="N6_MTASE"/>
    <property type="match status" value="1"/>
</dbReference>
<keyword evidence="3" id="KW-0949">S-adenosyl-L-methionine</keyword>
<evidence type="ECO:0000313" key="7">
    <source>
        <dbReference type="EMBL" id="PJF31264.1"/>
    </source>
</evidence>
<feature type="domain" description="DNA methylase adenine-specific" evidence="5">
    <location>
        <begin position="10"/>
        <end position="173"/>
    </location>
</feature>
<dbReference type="PRINTS" id="PR00507">
    <property type="entry name" value="N12N6MTFRASE"/>
</dbReference>
<dbReference type="GO" id="GO:0032259">
    <property type="term" value="P:methylation"/>
    <property type="evidence" value="ECO:0007669"/>
    <property type="project" value="UniProtKB-KW"/>
</dbReference>
<proteinExistence type="predicted"/>
<evidence type="ECO:0000259" key="5">
    <source>
        <dbReference type="Pfam" id="PF02384"/>
    </source>
</evidence>
<reference evidence="7 8" key="1">
    <citation type="submission" date="2017-11" db="EMBL/GenBank/DDBJ databases">
        <title>Evolution of Phototrophy in the Chloroflexi Phylum Driven by Horizontal Gene Transfer.</title>
        <authorList>
            <person name="Ward L.M."/>
            <person name="Hemp J."/>
            <person name="Shih P.M."/>
            <person name="Mcglynn S.E."/>
            <person name="Fischer W."/>
        </authorList>
    </citation>
    <scope>NUCLEOTIDE SEQUENCE [LARGE SCALE GENOMIC DNA]</scope>
    <source>
        <strain evidence="7">CP2_2F</strain>
    </source>
</reference>
<protein>
    <submittedName>
        <fullName evidence="7">SAM-dependent methyltransferase</fullName>
    </submittedName>
</protein>
<dbReference type="PANTHER" id="PTHR33841:SF5">
    <property type="entry name" value="DNA METHYLASE (MODIFICATION METHYLASE) (METHYLTRANSFERASE)-RELATED"/>
    <property type="match status" value="1"/>
</dbReference>